<comment type="caution">
    <text evidence="1">The sequence shown here is derived from an EMBL/GenBank/DDBJ whole genome shotgun (WGS) entry which is preliminary data.</text>
</comment>
<accession>A0AA88LDV8</accession>
<gene>
    <name evidence="1" type="ORF">QYM36_007644</name>
</gene>
<feature type="non-terminal residue" evidence="1">
    <location>
        <position position="1"/>
    </location>
</feature>
<organism evidence="1 2">
    <name type="scientific">Artemia franciscana</name>
    <name type="common">Brine shrimp</name>
    <name type="synonym">Artemia sanfranciscana</name>
    <dbReference type="NCBI Taxonomy" id="6661"/>
    <lineage>
        <taxon>Eukaryota</taxon>
        <taxon>Metazoa</taxon>
        <taxon>Ecdysozoa</taxon>
        <taxon>Arthropoda</taxon>
        <taxon>Crustacea</taxon>
        <taxon>Branchiopoda</taxon>
        <taxon>Anostraca</taxon>
        <taxon>Artemiidae</taxon>
        <taxon>Artemia</taxon>
    </lineage>
</organism>
<reference evidence="1" key="1">
    <citation type="submission" date="2023-07" db="EMBL/GenBank/DDBJ databases">
        <title>Chromosome-level genome assembly of Artemia franciscana.</title>
        <authorList>
            <person name="Jo E."/>
        </authorList>
    </citation>
    <scope>NUCLEOTIDE SEQUENCE</scope>
    <source>
        <tissue evidence="1">Whole body</tissue>
    </source>
</reference>
<proteinExistence type="predicted"/>
<name>A0AA88LDV8_ARTSF</name>
<evidence type="ECO:0000313" key="1">
    <source>
        <dbReference type="EMBL" id="KAK2726867.1"/>
    </source>
</evidence>
<dbReference type="SUPFAM" id="SSF52058">
    <property type="entry name" value="L domain-like"/>
    <property type="match status" value="1"/>
</dbReference>
<dbReference type="Gene3D" id="3.80.10.10">
    <property type="entry name" value="Ribonuclease Inhibitor"/>
    <property type="match status" value="1"/>
</dbReference>
<evidence type="ECO:0000313" key="2">
    <source>
        <dbReference type="Proteomes" id="UP001187531"/>
    </source>
</evidence>
<dbReference type="InterPro" id="IPR032675">
    <property type="entry name" value="LRR_dom_sf"/>
</dbReference>
<dbReference type="AlphaFoldDB" id="A0AA88LDV8"/>
<dbReference type="EMBL" id="JAVRJZ010000001">
    <property type="protein sequence ID" value="KAK2726867.1"/>
    <property type="molecule type" value="Genomic_DNA"/>
</dbReference>
<sequence>YGALAPLSSLRIFRGSIYKDVRGFSIASLVRHNSALRSLYIDVEDSILDKQLHGVLPQKLGNITITGKSLKSFGKSPFKDLSSRCLQLHITNTSLQNIERSVFKDMGATKWLKLDVTGNNLKQMAEPYTTLYPGSPYSTFLLELEISGNEWNCDCAIGWVEYWMKKWRQHDFALEQEHEILENHQKQKRDFRIHCKYTNLTSTSPDSTSLGNTVVVPCGLPVTGHVFYDSRFDQYLSCWECHTYDQYSCYNCTVYGDRVPQFLAHGVSSPQFSFIVSYILSERDFKIV</sequence>
<protein>
    <submittedName>
        <fullName evidence="1">Uncharacterized protein</fullName>
    </submittedName>
</protein>
<dbReference type="Proteomes" id="UP001187531">
    <property type="component" value="Unassembled WGS sequence"/>
</dbReference>
<keyword evidence="2" id="KW-1185">Reference proteome</keyword>